<name>A0A212AEQ7_9RHOB</name>
<dbReference type="OrthoDB" id="9792500at2"/>
<dbReference type="Gene3D" id="3.40.50.620">
    <property type="entry name" value="HUPs"/>
    <property type="match status" value="1"/>
</dbReference>
<dbReference type="EMBL" id="NIPW01000006">
    <property type="protein sequence ID" value="OWJ79894.1"/>
    <property type="molecule type" value="Genomic_DNA"/>
</dbReference>
<dbReference type="Pfam" id="PF00582">
    <property type="entry name" value="Usp"/>
    <property type="match status" value="1"/>
</dbReference>
<feature type="domain" description="UspA" evidence="2">
    <location>
        <begin position="1"/>
        <end position="135"/>
    </location>
</feature>
<reference evidence="3 4" key="1">
    <citation type="submission" date="2016-12" db="EMBL/GenBank/DDBJ databases">
        <title>Comparison of Traditional DNA-DNA Hybridization with In Silico Genomic Analysis.</title>
        <authorList>
            <person name="Nicholson A.C."/>
            <person name="Humrighouse B.W."/>
            <person name="Graziano J."/>
            <person name="Lasker B."/>
            <person name="Whitney A.M."/>
            <person name="Mcquiston J.R."/>
        </authorList>
    </citation>
    <scope>NUCLEOTIDE SEQUENCE [LARGE SCALE GENOMIC DNA]</scope>
    <source>
        <strain evidence="3 4">H2240</strain>
    </source>
</reference>
<protein>
    <submittedName>
        <fullName evidence="3">Universal stress protein</fullName>
    </submittedName>
</protein>
<dbReference type="InterPro" id="IPR006016">
    <property type="entry name" value="UspA"/>
</dbReference>
<evidence type="ECO:0000313" key="4">
    <source>
        <dbReference type="Proteomes" id="UP000196878"/>
    </source>
</evidence>
<comment type="caution">
    <text evidence="3">The sequence shown here is derived from an EMBL/GenBank/DDBJ whole genome shotgun (WGS) entry which is preliminary data.</text>
</comment>
<organism evidence="3 4">
    <name type="scientific">Haematobacter genomosp. 1</name>
    <dbReference type="NCBI Taxonomy" id="366618"/>
    <lineage>
        <taxon>Bacteria</taxon>
        <taxon>Pseudomonadati</taxon>
        <taxon>Pseudomonadota</taxon>
        <taxon>Alphaproteobacteria</taxon>
        <taxon>Rhodobacterales</taxon>
        <taxon>Paracoccaceae</taxon>
        <taxon>Haematobacter</taxon>
    </lineage>
</organism>
<dbReference type="PRINTS" id="PR01438">
    <property type="entry name" value="UNVRSLSTRESS"/>
</dbReference>
<dbReference type="RefSeq" id="WP_035744680.1">
    <property type="nucleotide sequence ID" value="NZ_NIPW01000006.1"/>
</dbReference>
<gene>
    <name evidence="3" type="ORF">CDV49_03685</name>
</gene>
<dbReference type="PANTHER" id="PTHR46268:SF6">
    <property type="entry name" value="UNIVERSAL STRESS PROTEIN UP12"/>
    <property type="match status" value="1"/>
</dbReference>
<proteinExistence type="inferred from homology"/>
<dbReference type="InterPro" id="IPR014729">
    <property type="entry name" value="Rossmann-like_a/b/a_fold"/>
</dbReference>
<comment type="similarity">
    <text evidence="1">Belongs to the universal stress protein A family.</text>
</comment>
<dbReference type="SUPFAM" id="SSF52402">
    <property type="entry name" value="Adenine nucleotide alpha hydrolases-like"/>
    <property type="match status" value="1"/>
</dbReference>
<sequence length="135" mass="14339">MYKSILVAIALDHGDAAKALLDRAKQLLEPGGTIRAVNVVEPIPAYVTAEIPPDLFMNQSGRAEKDMHDLLAGYEGVVPEIRVGGAAAEIMAAAEEHGSDLIMIASHKPGFSTYFIGSTAARVVRHAQCSVLVSR</sequence>
<accession>A0A212AEQ7</accession>
<dbReference type="CDD" id="cd00293">
    <property type="entry name" value="USP-like"/>
    <property type="match status" value="1"/>
</dbReference>
<evidence type="ECO:0000256" key="1">
    <source>
        <dbReference type="ARBA" id="ARBA00008791"/>
    </source>
</evidence>
<dbReference type="AlphaFoldDB" id="A0A212AEQ7"/>
<evidence type="ECO:0000259" key="2">
    <source>
        <dbReference type="Pfam" id="PF00582"/>
    </source>
</evidence>
<dbReference type="Proteomes" id="UP000196878">
    <property type="component" value="Unassembled WGS sequence"/>
</dbReference>
<dbReference type="InterPro" id="IPR006015">
    <property type="entry name" value="Universal_stress_UspA"/>
</dbReference>
<dbReference type="PANTHER" id="PTHR46268">
    <property type="entry name" value="STRESS RESPONSE PROTEIN NHAX"/>
    <property type="match status" value="1"/>
</dbReference>
<keyword evidence="4" id="KW-1185">Reference proteome</keyword>
<evidence type="ECO:0000313" key="3">
    <source>
        <dbReference type="EMBL" id="OWJ79894.1"/>
    </source>
</evidence>